<dbReference type="Proteomes" id="UP000655588">
    <property type="component" value="Unassembled WGS sequence"/>
</dbReference>
<organism evidence="1 2">
    <name type="scientific">Frieseomelitta varia</name>
    <dbReference type="NCBI Taxonomy" id="561572"/>
    <lineage>
        <taxon>Eukaryota</taxon>
        <taxon>Metazoa</taxon>
        <taxon>Ecdysozoa</taxon>
        <taxon>Arthropoda</taxon>
        <taxon>Hexapoda</taxon>
        <taxon>Insecta</taxon>
        <taxon>Pterygota</taxon>
        <taxon>Neoptera</taxon>
        <taxon>Endopterygota</taxon>
        <taxon>Hymenoptera</taxon>
        <taxon>Apocrita</taxon>
        <taxon>Aculeata</taxon>
        <taxon>Apoidea</taxon>
        <taxon>Anthophila</taxon>
        <taxon>Apidae</taxon>
        <taxon>Frieseomelitta</taxon>
    </lineage>
</organism>
<evidence type="ECO:0000313" key="2">
    <source>
        <dbReference type="Proteomes" id="UP000655588"/>
    </source>
</evidence>
<keyword evidence="2" id="KW-1185">Reference proteome</keyword>
<dbReference type="AlphaFoldDB" id="A0A833SDH8"/>
<accession>A0A833SDH8</accession>
<sequence length="227" mass="25942">MKEQRFSLKSSSHLIYVVVDEPLLRGSSTDRDFPGKSNDFNGISKASNDVEFKSEFTEVSLSCSLTDVEILQCALSVLRECDDDPAAAFRYLFVGTPPLYGRELKDTDRQMKILIKEHDLKMTSFTYNFTSIEITDFDKIVLKDLIVSLARRNILNRYERTCVTDNVYQVSKWQTFGFHNSHEIFELTSLRREIFAIPKFCFKQNPPGPKQGNLQISVTNTANAANT</sequence>
<protein>
    <submittedName>
        <fullName evidence="1">Uncharacterized protein</fullName>
    </submittedName>
</protein>
<name>A0A833SDH8_9HYME</name>
<proteinExistence type="predicted"/>
<dbReference type="EMBL" id="WNWW01000047">
    <property type="protein sequence ID" value="KAF3430475.1"/>
    <property type="molecule type" value="Genomic_DNA"/>
</dbReference>
<gene>
    <name evidence="1" type="ORF">E2986_13122</name>
</gene>
<comment type="caution">
    <text evidence="1">The sequence shown here is derived from an EMBL/GenBank/DDBJ whole genome shotgun (WGS) entry which is preliminary data.</text>
</comment>
<evidence type="ECO:0000313" key="1">
    <source>
        <dbReference type="EMBL" id="KAF3430475.1"/>
    </source>
</evidence>
<reference evidence="1" key="1">
    <citation type="submission" date="2019-11" db="EMBL/GenBank/DDBJ databases">
        <title>The nuclear and mitochondrial genomes of Frieseomelitta varia - a highly eusocial stingless bee (Meliponini) with a permanently sterile worker caste.</title>
        <authorList>
            <person name="Freitas F.C.P."/>
            <person name="Lourenco A.P."/>
            <person name="Nunes F.M.F."/>
            <person name="Paschoal A.R."/>
            <person name="Abreu F.C.P."/>
            <person name="Barbin F.O."/>
            <person name="Bataglia L."/>
            <person name="Cardoso-Junior C.A.M."/>
            <person name="Cervoni M.S."/>
            <person name="Silva S.R."/>
            <person name="Dalarmi F."/>
            <person name="Del Lama M.A."/>
            <person name="Depintor T.S."/>
            <person name="Ferreira K.M."/>
            <person name="Goria P.S."/>
            <person name="Jaskot M.C."/>
            <person name="Lago D.C."/>
            <person name="Luna-Lucena D."/>
            <person name="Moda L.M."/>
            <person name="Nascimento L."/>
            <person name="Pedrino M."/>
            <person name="Rabico F.O."/>
            <person name="Sanches F.C."/>
            <person name="Santos D.E."/>
            <person name="Santos C.G."/>
            <person name="Vieira J."/>
            <person name="Lopes T.F."/>
            <person name="Barchuk A.R."/>
            <person name="Hartfelder K."/>
            <person name="Simoes Z.L.P."/>
            <person name="Bitondi M.M.G."/>
            <person name="Pinheiro D.G."/>
        </authorList>
    </citation>
    <scope>NUCLEOTIDE SEQUENCE</scope>
    <source>
        <strain evidence="1">USP_RPSP 00005682</strain>
        <tissue evidence="1">Whole individual</tissue>
    </source>
</reference>